<name>A0ABT9ZWY1_9BACI</name>
<proteinExistence type="inferred from homology"/>
<accession>A0ABT9ZWY1</accession>
<dbReference type="RefSeq" id="WP_307326847.1">
    <property type="nucleotide sequence ID" value="NZ_JAUSUG010000012.1"/>
</dbReference>
<sequence>MFKNILLAADGSTHSKRATEKALYLAKLSDESIITLVHVVDDLPARSDVLDGTMYSRITMPDYQKERTYEIEEWINREGISLEVKHVYGEPGSSIVREANNGDYDLVVIGSRGLNPFQQMVLGSVSHKVAKRVKCPILIVK</sequence>
<dbReference type="Gene3D" id="3.40.50.620">
    <property type="entry name" value="HUPs"/>
    <property type="match status" value="1"/>
</dbReference>
<dbReference type="PANTHER" id="PTHR46268:SF6">
    <property type="entry name" value="UNIVERSAL STRESS PROTEIN UP12"/>
    <property type="match status" value="1"/>
</dbReference>
<dbReference type="InterPro" id="IPR006015">
    <property type="entry name" value="Universal_stress_UspA"/>
</dbReference>
<dbReference type="PRINTS" id="PR01438">
    <property type="entry name" value="UNVRSLSTRESS"/>
</dbReference>
<feature type="domain" description="UspA" evidence="2">
    <location>
        <begin position="1"/>
        <end position="141"/>
    </location>
</feature>
<dbReference type="EMBL" id="JAUSUG010000012">
    <property type="protein sequence ID" value="MDQ0255739.1"/>
    <property type="molecule type" value="Genomic_DNA"/>
</dbReference>
<dbReference type="PANTHER" id="PTHR46268">
    <property type="entry name" value="STRESS RESPONSE PROTEIN NHAX"/>
    <property type="match status" value="1"/>
</dbReference>
<keyword evidence="4" id="KW-1185">Reference proteome</keyword>
<dbReference type="InterPro" id="IPR006016">
    <property type="entry name" value="UspA"/>
</dbReference>
<organism evidence="3 4">
    <name type="scientific">Evansella vedderi</name>
    <dbReference type="NCBI Taxonomy" id="38282"/>
    <lineage>
        <taxon>Bacteria</taxon>
        <taxon>Bacillati</taxon>
        <taxon>Bacillota</taxon>
        <taxon>Bacilli</taxon>
        <taxon>Bacillales</taxon>
        <taxon>Bacillaceae</taxon>
        <taxon>Evansella</taxon>
    </lineage>
</organism>
<comment type="similarity">
    <text evidence="1">Belongs to the universal stress protein A family.</text>
</comment>
<dbReference type="CDD" id="cd00293">
    <property type="entry name" value="USP-like"/>
    <property type="match status" value="1"/>
</dbReference>
<dbReference type="InterPro" id="IPR014729">
    <property type="entry name" value="Rossmann-like_a/b/a_fold"/>
</dbReference>
<evidence type="ECO:0000259" key="2">
    <source>
        <dbReference type="Pfam" id="PF00582"/>
    </source>
</evidence>
<reference evidence="3 4" key="1">
    <citation type="submission" date="2023-07" db="EMBL/GenBank/DDBJ databases">
        <title>Genomic Encyclopedia of Type Strains, Phase IV (KMG-IV): sequencing the most valuable type-strain genomes for metagenomic binning, comparative biology and taxonomic classification.</title>
        <authorList>
            <person name="Goeker M."/>
        </authorList>
    </citation>
    <scope>NUCLEOTIDE SEQUENCE [LARGE SCALE GENOMIC DNA]</scope>
    <source>
        <strain evidence="3 4">DSM 9768</strain>
    </source>
</reference>
<evidence type="ECO:0000313" key="3">
    <source>
        <dbReference type="EMBL" id="MDQ0255739.1"/>
    </source>
</evidence>
<dbReference type="Pfam" id="PF00582">
    <property type="entry name" value="Usp"/>
    <property type="match status" value="1"/>
</dbReference>
<dbReference type="SUPFAM" id="SSF52402">
    <property type="entry name" value="Adenine nucleotide alpha hydrolases-like"/>
    <property type="match status" value="1"/>
</dbReference>
<evidence type="ECO:0000313" key="4">
    <source>
        <dbReference type="Proteomes" id="UP001230005"/>
    </source>
</evidence>
<gene>
    <name evidence="3" type="ORF">J2S74_003121</name>
</gene>
<comment type="caution">
    <text evidence="3">The sequence shown here is derived from an EMBL/GenBank/DDBJ whole genome shotgun (WGS) entry which is preliminary data.</text>
</comment>
<dbReference type="Proteomes" id="UP001230005">
    <property type="component" value="Unassembled WGS sequence"/>
</dbReference>
<protein>
    <submittedName>
        <fullName evidence="3">Nucleotide-binding universal stress UspA family protein</fullName>
    </submittedName>
</protein>
<evidence type="ECO:0000256" key="1">
    <source>
        <dbReference type="ARBA" id="ARBA00008791"/>
    </source>
</evidence>